<dbReference type="Pfam" id="PF07223">
    <property type="entry name" value="DUF1421"/>
    <property type="match status" value="1"/>
</dbReference>
<reference evidence="3" key="1">
    <citation type="journal article" date="2023" name="Nat. Commun.">
        <title>Diploid and tetraploid genomes of Acorus and the evolution of monocots.</title>
        <authorList>
            <person name="Ma L."/>
            <person name="Liu K.W."/>
            <person name="Li Z."/>
            <person name="Hsiao Y.Y."/>
            <person name="Qi Y."/>
            <person name="Fu T."/>
            <person name="Tang G.D."/>
            <person name="Zhang D."/>
            <person name="Sun W.H."/>
            <person name="Liu D.K."/>
            <person name="Li Y."/>
            <person name="Chen G.Z."/>
            <person name="Liu X.D."/>
            <person name="Liao X.Y."/>
            <person name="Jiang Y.T."/>
            <person name="Yu X."/>
            <person name="Hao Y."/>
            <person name="Huang J."/>
            <person name="Zhao X.W."/>
            <person name="Ke S."/>
            <person name="Chen Y.Y."/>
            <person name="Wu W.L."/>
            <person name="Hsu J.L."/>
            <person name="Lin Y.F."/>
            <person name="Huang M.D."/>
            <person name="Li C.Y."/>
            <person name="Huang L."/>
            <person name="Wang Z.W."/>
            <person name="Zhao X."/>
            <person name="Zhong W.Y."/>
            <person name="Peng D.H."/>
            <person name="Ahmad S."/>
            <person name="Lan S."/>
            <person name="Zhang J.S."/>
            <person name="Tsai W.C."/>
            <person name="Van de Peer Y."/>
            <person name="Liu Z.J."/>
        </authorList>
    </citation>
    <scope>NUCLEOTIDE SEQUENCE</scope>
    <source>
        <strain evidence="3">SCP</strain>
    </source>
</reference>
<feature type="domain" description="DUF1421" evidence="2">
    <location>
        <begin position="413"/>
        <end position="455"/>
    </location>
</feature>
<feature type="compositionally biased region" description="Pro residues" evidence="1">
    <location>
        <begin position="308"/>
        <end position="331"/>
    </location>
</feature>
<feature type="compositionally biased region" description="Pro residues" evidence="1">
    <location>
        <begin position="243"/>
        <end position="258"/>
    </location>
</feature>
<organism evidence="3 4">
    <name type="scientific">Acorus gramineus</name>
    <name type="common">Dwarf sweet flag</name>
    <dbReference type="NCBI Taxonomy" id="55184"/>
    <lineage>
        <taxon>Eukaryota</taxon>
        <taxon>Viridiplantae</taxon>
        <taxon>Streptophyta</taxon>
        <taxon>Embryophyta</taxon>
        <taxon>Tracheophyta</taxon>
        <taxon>Spermatophyta</taxon>
        <taxon>Magnoliopsida</taxon>
        <taxon>Liliopsida</taxon>
        <taxon>Acoraceae</taxon>
        <taxon>Acorus</taxon>
    </lineage>
</organism>
<dbReference type="EMBL" id="JAUJYN010000006">
    <property type="protein sequence ID" value="KAK1268813.1"/>
    <property type="molecule type" value="Genomic_DNA"/>
</dbReference>
<dbReference type="AlphaFoldDB" id="A0AAV9AWR6"/>
<evidence type="ECO:0000256" key="1">
    <source>
        <dbReference type="SAM" id="MobiDB-lite"/>
    </source>
</evidence>
<protein>
    <recommendedName>
        <fullName evidence="2">DUF1421 domain-containing protein</fullName>
    </recommendedName>
</protein>
<evidence type="ECO:0000259" key="2">
    <source>
        <dbReference type="Pfam" id="PF07223"/>
    </source>
</evidence>
<feature type="compositionally biased region" description="Polar residues" evidence="1">
    <location>
        <begin position="164"/>
        <end position="180"/>
    </location>
</feature>
<gene>
    <name evidence="3" type="ORF">QJS04_geneDACA008318</name>
</gene>
<evidence type="ECO:0000313" key="3">
    <source>
        <dbReference type="EMBL" id="KAK1268813.1"/>
    </source>
</evidence>
<feature type="compositionally biased region" description="Low complexity" evidence="1">
    <location>
        <begin position="263"/>
        <end position="294"/>
    </location>
</feature>
<sequence length="467" mass="51637">MASGGSFGRTGSGSKPFSFGSDDVLCSYDDLRSQDGPNVGRADSDKDFREGRAGKQLVNIYSQPEESCNPDVIAAVEKCMKKYADNLMRYLEGISGRLSQLEVYCHNLERSIADYRSDISHNQDEVDLKFRSLEKHLQEVHRSVQILRDKQELADTQKELAKLQLSQKETHASSATTSLSEPKKHKDMPETAPNLELALALPHQPTQQTPLPSRAEQSYKELPIQQPTSSPYILNQASSFYQPPQPPQQPQSQPPPQTELPTYAQQQPSLQASQYPQYQQQWHQPPSQLPQQVQPQPPPPQPQQQSPPQAPIRPQTPPIYPSYPHQPPNPLPETFQASMPMQSRYSGAIPYGGYGGPQQLQQQLSMLRQSHPLPPQLAKGGYAGGGGPHTPVMRYGSMGTYGGVAGSHVGYPYAELAEKAVSMGYGREQVLMAIQRMEESGERVDFNALLDRLNMSGGGVAQRGWSG</sequence>
<evidence type="ECO:0000313" key="4">
    <source>
        <dbReference type="Proteomes" id="UP001179952"/>
    </source>
</evidence>
<proteinExistence type="predicted"/>
<dbReference type="PANTHER" id="PTHR31805:SF16">
    <property type="entry name" value="FORMIN-LIKE PROTEIN (DUF1421)"/>
    <property type="match status" value="1"/>
</dbReference>
<comment type="caution">
    <text evidence="3">The sequence shown here is derived from an EMBL/GenBank/DDBJ whole genome shotgun (WGS) entry which is preliminary data.</text>
</comment>
<dbReference type="InterPro" id="IPR010820">
    <property type="entry name" value="DUF1421"/>
</dbReference>
<keyword evidence="4" id="KW-1185">Reference proteome</keyword>
<dbReference type="PANTHER" id="PTHR31805">
    <property type="entry name" value="RECEPTOR-LIKE KINASE, PUTATIVE (DUF1421)-RELATED"/>
    <property type="match status" value="1"/>
</dbReference>
<feature type="region of interest" description="Disordered" evidence="1">
    <location>
        <begin position="164"/>
        <end position="189"/>
    </location>
</feature>
<feature type="region of interest" description="Disordered" evidence="1">
    <location>
        <begin position="237"/>
        <end position="336"/>
    </location>
</feature>
<name>A0AAV9AWR6_ACOGR</name>
<accession>A0AAV9AWR6</accession>
<reference evidence="3" key="2">
    <citation type="submission" date="2023-06" db="EMBL/GenBank/DDBJ databases">
        <authorList>
            <person name="Ma L."/>
            <person name="Liu K.-W."/>
            <person name="Li Z."/>
            <person name="Hsiao Y.-Y."/>
            <person name="Qi Y."/>
            <person name="Fu T."/>
            <person name="Tang G."/>
            <person name="Zhang D."/>
            <person name="Sun W.-H."/>
            <person name="Liu D.-K."/>
            <person name="Li Y."/>
            <person name="Chen G.-Z."/>
            <person name="Liu X.-D."/>
            <person name="Liao X.-Y."/>
            <person name="Jiang Y.-T."/>
            <person name="Yu X."/>
            <person name="Hao Y."/>
            <person name="Huang J."/>
            <person name="Zhao X.-W."/>
            <person name="Ke S."/>
            <person name="Chen Y.-Y."/>
            <person name="Wu W.-L."/>
            <person name="Hsu J.-L."/>
            <person name="Lin Y.-F."/>
            <person name="Huang M.-D."/>
            <person name="Li C.-Y."/>
            <person name="Huang L."/>
            <person name="Wang Z.-W."/>
            <person name="Zhao X."/>
            <person name="Zhong W.-Y."/>
            <person name="Peng D.-H."/>
            <person name="Ahmad S."/>
            <person name="Lan S."/>
            <person name="Zhang J.-S."/>
            <person name="Tsai W.-C."/>
            <person name="Van De Peer Y."/>
            <person name="Liu Z.-J."/>
        </authorList>
    </citation>
    <scope>NUCLEOTIDE SEQUENCE</scope>
    <source>
        <strain evidence="3">SCP</strain>
        <tissue evidence="3">Leaves</tissue>
    </source>
</reference>
<dbReference type="Proteomes" id="UP001179952">
    <property type="component" value="Unassembled WGS sequence"/>
</dbReference>